<feature type="transmembrane region" description="Helical" evidence="2">
    <location>
        <begin position="173"/>
        <end position="196"/>
    </location>
</feature>
<reference evidence="4" key="1">
    <citation type="journal article" date="2019" name="Int. J. Syst. Evol. Microbiol.">
        <title>The Global Catalogue of Microorganisms (GCM) 10K type strain sequencing project: providing services to taxonomists for standard genome sequencing and annotation.</title>
        <authorList>
            <consortium name="The Broad Institute Genomics Platform"/>
            <consortium name="The Broad Institute Genome Sequencing Center for Infectious Disease"/>
            <person name="Wu L."/>
            <person name="Ma J."/>
        </authorList>
    </citation>
    <scope>NUCLEOTIDE SEQUENCE [LARGE SCALE GENOMIC DNA]</scope>
    <source>
        <strain evidence="4">CCM 8479</strain>
    </source>
</reference>
<feature type="region of interest" description="Disordered" evidence="1">
    <location>
        <begin position="1"/>
        <end position="31"/>
    </location>
</feature>
<accession>A0ABW0DBA7</accession>
<keyword evidence="2" id="KW-1133">Transmembrane helix</keyword>
<organism evidence="3 4">
    <name type="scientific">Streptomyces fimbriatus</name>
    <dbReference type="NCBI Taxonomy" id="68197"/>
    <lineage>
        <taxon>Bacteria</taxon>
        <taxon>Bacillati</taxon>
        <taxon>Actinomycetota</taxon>
        <taxon>Actinomycetes</taxon>
        <taxon>Kitasatosporales</taxon>
        <taxon>Streptomycetaceae</taxon>
        <taxon>Streptomyces</taxon>
    </lineage>
</organism>
<protein>
    <submittedName>
        <fullName evidence="3">Uncharacterized protein</fullName>
    </submittedName>
</protein>
<proteinExistence type="predicted"/>
<dbReference type="RefSeq" id="WP_344642077.1">
    <property type="nucleotide sequence ID" value="NZ_BAAASS010000001.1"/>
</dbReference>
<evidence type="ECO:0000256" key="1">
    <source>
        <dbReference type="SAM" id="MobiDB-lite"/>
    </source>
</evidence>
<feature type="compositionally biased region" description="Basic and acidic residues" evidence="1">
    <location>
        <begin position="108"/>
        <end position="123"/>
    </location>
</feature>
<keyword evidence="4" id="KW-1185">Reference proteome</keyword>
<keyword evidence="2" id="KW-0472">Membrane</keyword>
<sequence>MTAHDDDRDPGNAENTGSAGDVEDAADAADAAYDGVDPLMAAILDEPLPARARQDPAFRAAHGAAAADLAVLREQLALIGDALAAPAEAAPTGTEAGPEDGAPAGRGEAARSGKRPEPGDGARRPGAGGRLPEGADPGDGTRDRPAAHPPLRPRSVRPGGPRGPHRARRPLKAVLGTLAAAAAATLVVGVGGWLVAQGGEASDAAAGKAETASDAAADRQTGGVAFGSPRHLACARLVAEGTVSVVEPVPGAGRERITLETTRVYKGEDGKRVTFVLDVAGQPRLREGDRVLVGLPREGDHPDGVIVGEEDIAPERPRITASLPESRTLTCG</sequence>
<evidence type="ECO:0000313" key="4">
    <source>
        <dbReference type="Proteomes" id="UP001596156"/>
    </source>
</evidence>
<comment type="caution">
    <text evidence="3">The sequence shown here is derived from an EMBL/GenBank/DDBJ whole genome shotgun (WGS) entry which is preliminary data.</text>
</comment>
<dbReference type="EMBL" id="JBHSKL010000025">
    <property type="protein sequence ID" value="MFC5226737.1"/>
    <property type="molecule type" value="Genomic_DNA"/>
</dbReference>
<feature type="compositionally biased region" description="Low complexity" evidence="1">
    <location>
        <begin position="87"/>
        <end position="96"/>
    </location>
</feature>
<evidence type="ECO:0000313" key="3">
    <source>
        <dbReference type="EMBL" id="MFC5226737.1"/>
    </source>
</evidence>
<feature type="region of interest" description="Disordered" evidence="1">
    <location>
        <begin position="87"/>
        <end position="167"/>
    </location>
</feature>
<keyword evidence="2" id="KW-0812">Transmembrane</keyword>
<evidence type="ECO:0000256" key="2">
    <source>
        <dbReference type="SAM" id="Phobius"/>
    </source>
</evidence>
<gene>
    <name evidence="3" type="ORF">ACFPN6_19475</name>
</gene>
<feature type="compositionally biased region" description="Basic and acidic residues" evidence="1">
    <location>
        <begin position="1"/>
        <end position="11"/>
    </location>
</feature>
<dbReference type="Proteomes" id="UP001596156">
    <property type="component" value="Unassembled WGS sequence"/>
</dbReference>
<name>A0ABW0DBA7_STRFI</name>